<dbReference type="Proteomes" id="UP001524547">
    <property type="component" value="Unassembled WGS sequence"/>
</dbReference>
<dbReference type="EMBL" id="JAMZEJ010000006">
    <property type="protein sequence ID" value="MCQ8241482.1"/>
    <property type="molecule type" value="Genomic_DNA"/>
</dbReference>
<dbReference type="InterPro" id="IPR036291">
    <property type="entry name" value="NAD(P)-bd_dom_sf"/>
</dbReference>
<name>A0ABT1W017_9PROT</name>
<comment type="caution">
    <text evidence="2">The sequence shown here is derived from an EMBL/GenBank/DDBJ whole genome shotgun (WGS) entry which is preliminary data.</text>
</comment>
<sequence>MTILITGGTGTVGKAVVARLREQEDVAEIRIMTRNTQKPAPAGIVAVPGDLSDPDAVESALRGVRTLFLLVPNVADELTQALLALDAAQSAGIERIVYLSVFNSELFDDVPHYASKYLVERAIERRGLGATILRPNYFMQNDLRLAEALRGPGLYGMPVGTRGISMVDVRDIAEAAAIELMRRHRSDDRLPAERFDLVGPDVLNGDALAEIWGEVLGRTIRYGGDDLAGLEGRLRAVAPAWFARDMRLMMRRYQQDGASTSPDGVERLSRLLGRLPRSYRDFAIETARTWTPEKAI</sequence>
<evidence type="ECO:0000259" key="1">
    <source>
        <dbReference type="Pfam" id="PF05368"/>
    </source>
</evidence>
<dbReference type="Gene3D" id="3.40.50.720">
    <property type="entry name" value="NAD(P)-binding Rossmann-like Domain"/>
    <property type="match status" value="1"/>
</dbReference>
<reference evidence="2 3" key="1">
    <citation type="submission" date="2022-06" db="EMBL/GenBank/DDBJ databases">
        <title>Rhizosaccharibacter gen. nov. sp. nov. KSS12, endophytic bacteria isolated from sugarcane.</title>
        <authorList>
            <person name="Pitiwittayakul N."/>
        </authorList>
    </citation>
    <scope>NUCLEOTIDE SEQUENCE [LARGE SCALE GENOMIC DNA]</scope>
    <source>
        <strain evidence="2 3">KSS12</strain>
    </source>
</reference>
<dbReference type="SUPFAM" id="SSF51735">
    <property type="entry name" value="NAD(P)-binding Rossmann-fold domains"/>
    <property type="match status" value="1"/>
</dbReference>
<dbReference type="Pfam" id="PF05368">
    <property type="entry name" value="NmrA"/>
    <property type="match status" value="1"/>
</dbReference>
<gene>
    <name evidence="2" type="ORF">NFI88_11610</name>
</gene>
<evidence type="ECO:0000313" key="3">
    <source>
        <dbReference type="Proteomes" id="UP001524547"/>
    </source>
</evidence>
<evidence type="ECO:0000313" key="2">
    <source>
        <dbReference type="EMBL" id="MCQ8241482.1"/>
    </source>
</evidence>
<organism evidence="2 3">
    <name type="scientific">Rhizosaccharibacter radicis</name>
    <dbReference type="NCBI Taxonomy" id="2782605"/>
    <lineage>
        <taxon>Bacteria</taxon>
        <taxon>Pseudomonadati</taxon>
        <taxon>Pseudomonadota</taxon>
        <taxon>Alphaproteobacteria</taxon>
        <taxon>Acetobacterales</taxon>
        <taxon>Acetobacteraceae</taxon>
        <taxon>Rhizosaccharibacter</taxon>
    </lineage>
</organism>
<protein>
    <submittedName>
        <fullName evidence="2">NmrA family NAD(P)-binding protein</fullName>
    </submittedName>
</protein>
<proteinExistence type="predicted"/>
<feature type="domain" description="NmrA-like" evidence="1">
    <location>
        <begin position="2"/>
        <end position="222"/>
    </location>
</feature>
<dbReference type="Gene3D" id="3.90.25.10">
    <property type="entry name" value="UDP-galactose 4-epimerase, domain 1"/>
    <property type="match status" value="1"/>
</dbReference>
<dbReference type="PANTHER" id="PTHR43162:SF1">
    <property type="entry name" value="PRESTALK A DIFFERENTIATION PROTEIN A"/>
    <property type="match status" value="1"/>
</dbReference>
<dbReference type="InterPro" id="IPR051604">
    <property type="entry name" value="Ergot_Alk_Oxidoreductase"/>
</dbReference>
<accession>A0ABT1W017</accession>
<dbReference type="PANTHER" id="PTHR43162">
    <property type="match status" value="1"/>
</dbReference>
<dbReference type="RefSeq" id="WP_422920220.1">
    <property type="nucleotide sequence ID" value="NZ_JAMZEJ010000006.1"/>
</dbReference>
<dbReference type="InterPro" id="IPR008030">
    <property type="entry name" value="NmrA-like"/>
</dbReference>
<keyword evidence="3" id="KW-1185">Reference proteome</keyword>